<dbReference type="PANTHER" id="PTHR43433">
    <property type="entry name" value="HYDROLASE, ALPHA/BETA FOLD FAMILY PROTEIN"/>
    <property type="match status" value="1"/>
</dbReference>
<dbReference type="RefSeq" id="WP_083084212.1">
    <property type="nucleotide sequence ID" value="NZ_AP022583.1"/>
</dbReference>
<dbReference type="Pfam" id="PF12697">
    <property type="entry name" value="Abhydrolase_6"/>
    <property type="match status" value="1"/>
</dbReference>
<dbReference type="EMBL" id="MVIC01000001">
    <property type="protein sequence ID" value="ORB18692.1"/>
    <property type="molecule type" value="Genomic_DNA"/>
</dbReference>
<accession>A0A7I7P7Q3</accession>
<dbReference type="Proteomes" id="UP000466894">
    <property type="component" value="Chromosome"/>
</dbReference>
<dbReference type="InterPro" id="IPR029058">
    <property type="entry name" value="AB_hydrolase_fold"/>
</dbReference>
<dbReference type="PROSITE" id="PS50125">
    <property type="entry name" value="GUANYLATE_CYCLASE_2"/>
    <property type="match status" value="1"/>
</dbReference>
<reference evidence="2" key="3">
    <citation type="submission" date="2020-02" db="EMBL/GenBank/DDBJ databases">
        <authorList>
            <person name="Matsumoto Y."/>
            <person name="Motooka D."/>
            <person name="Nakamura S."/>
        </authorList>
    </citation>
    <scope>NUCLEOTIDE SEQUENCE</scope>
    <source>
        <strain evidence="2">JCM 16367</strain>
    </source>
</reference>
<reference evidence="3 4" key="1">
    <citation type="submission" date="2017-02" db="EMBL/GenBank/DDBJ databases">
        <title>The new phylogeny of genus Mycobacterium.</title>
        <authorList>
            <person name="Tortoli E."/>
            <person name="Trovato A."/>
            <person name="Cirillo D.M."/>
        </authorList>
    </citation>
    <scope>NUCLEOTIDE SEQUENCE [LARGE SCALE GENOMIC DNA]</scope>
    <source>
        <strain evidence="3 4">DSM 45145</strain>
    </source>
</reference>
<evidence type="ECO:0000259" key="1">
    <source>
        <dbReference type="PROSITE" id="PS50125"/>
    </source>
</evidence>
<dbReference type="InterPro" id="IPR050471">
    <property type="entry name" value="AB_hydrolase"/>
</dbReference>
<dbReference type="InterPro" id="IPR029787">
    <property type="entry name" value="Nucleotide_cyclase"/>
</dbReference>
<dbReference type="PANTHER" id="PTHR43433:SF8">
    <property type="entry name" value="BIFUNCTIONAL LIPASE_ADENYLATE CYCLASE LIPJ"/>
    <property type="match status" value="1"/>
</dbReference>
<dbReference type="Proteomes" id="UP000192374">
    <property type="component" value="Unassembled WGS sequence"/>
</dbReference>
<dbReference type="SUPFAM" id="SSF53474">
    <property type="entry name" value="alpha/beta-Hydrolases"/>
    <property type="match status" value="1"/>
</dbReference>
<dbReference type="SMART" id="SM00044">
    <property type="entry name" value="CYCc"/>
    <property type="match status" value="1"/>
</dbReference>
<evidence type="ECO:0000313" key="2">
    <source>
        <dbReference type="EMBL" id="BBY04913.1"/>
    </source>
</evidence>
<dbReference type="SUPFAM" id="SSF55073">
    <property type="entry name" value="Nucleotide cyclase"/>
    <property type="match status" value="1"/>
</dbReference>
<keyword evidence="4" id="KW-1185">Reference proteome</keyword>
<dbReference type="CDD" id="cd07302">
    <property type="entry name" value="CHD"/>
    <property type="match status" value="1"/>
</dbReference>
<dbReference type="AlphaFoldDB" id="A0A7I7P7Q3"/>
<dbReference type="GO" id="GO:0009190">
    <property type="term" value="P:cyclic nucleotide biosynthetic process"/>
    <property type="evidence" value="ECO:0007669"/>
    <property type="project" value="InterPro"/>
</dbReference>
<dbReference type="Pfam" id="PF00211">
    <property type="entry name" value="Guanylate_cyc"/>
    <property type="match status" value="1"/>
</dbReference>
<organism evidence="2 5">
    <name type="scientific">Mycobacterium noviomagense</name>
    <dbReference type="NCBI Taxonomy" id="459858"/>
    <lineage>
        <taxon>Bacteria</taxon>
        <taxon>Bacillati</taxon>
        <taxon>Actinomycetota</taxon>
        <taxon>Actinomycetes</taxon>
        <taxon>Mycobacteriales</taxon>
        <taxon>Mycobacteriaceae</taxon>
        <taxon>Mycobacterium</taxon>
    </lineage>
</organism>
<dbReference type="Gene3D" id="3.30.70.1230">
    <property type="entry name" value="Nucleotide cyclase"/>
    <property type="match status" value="1"/>
</dbReference>
<protein>
    <submittedName>
        <fullName evidence="3">Adenylate/guanylate cyclase domain-containing protein</fullName>
    </submittedName>
    <submittedName>
        <fullName evidence="2">Hydrolase</fullName>
    </submittedName>
</protein>
<dbReference type="GO" id="GO:0004016">
    <property type="term" value="F:adenylate cyclase activity"/>
    <property type="evidence" value="ECO:0007669"/>
    <property type="project" value="UniProtKB-ARBA"/>
</dbReference>
<reference evidence="2 5" key="2">
    <citation type="journal article" date="2019" name="Emerg. Microbes Infect.">
        <title>Comprehensive subspecies identification of 175 nontuberculous mycobacteria species based on 7547 genomic profiles.</title>
        <authorList>
            <person name="Matsumoto Y."/>
            <person name="Kinjo T."/>
            <person name="Motooka D."/>
            <person name="Nabeya D."/>
            <person name="Jung N."/>
            <person name="Uechi K."/>
            <person name="Horii T."/>
            <person name="Iida T."/>
            <person name="Fujita J."/>
            <person name="Nakamura S."/>
        </authorList>
    </citation>
    <scope>NUCLEOTIDE SEQUENCE [LARGE SCALE GENOMIC DNA]</scope>
    <source>
        <strain evidence="2 5">JCM 16367</strain>
    </source>
</reference>
<dbReference type="EMBL" id="AP022583">
    <property type="protein sequence ID" value="BBY04913.1"/>
    <property type="molecule type" value="Genomic_DNA"/>
</dbReference>
<name>A0A7I7P7Q3_9MYCO</name>
<sequence>MNVGGGAPDIHYAKSGGLNIAFSVTGAGPDLVVAPGFISHLDIMWEEPSVAHFYSRLASFRRVVTFDKRGTGLSDPTTHAPTLEESVDDLRAVMDAAGCKRADLVGISEGGAMAMLMTASHPDRVNALVLYGTFSRLLRAPDYPLGVTEEQLSALVEISAKGWGEGVGLGAWAPSRRGDADLRRWWARLQRVAASPGMVRNIFALYPQLDIRDVLPVIQAPTLVLHRRDDRMVRFEMGRYLADRISGAKFVELDGTDHLFFTGDADTLLDEIEEFLTGVRPAPAVERVLATVLFTDIVDSTKRAVELGDERWKELLGRHDAHVRRQLERFHGREVNTTGDGFLARFDGPARAIRCAIATRDALRSLGLEVRAGVHTGEVELRGDDISGIAVHIAARVAAAAGAGEVLVSRVVVDLVAGSGLRFATRGEHVLKGVAGEWGLFAVQG</sequence>
<evidence type="ECO:0000313" key="4">
    <source>
        <dbReference type="Proteomes" id="UP000192374"/>
    </source>
</evidence>
<feature type="domain" description="Guanylate cyclase" evidence="1">
    <location>
        <begin position="291"/>
        <end position="398"/>
    </location>
</feature>
<keyword evidence="2" id="KW-0378">Hydrolase</keyword>
<evidence type="ECO:0000313" key="3">
    <source>
        <dbReference type="EMBL" id="ORB18692.1"/>
    </source>
</evidence>
<proteinExistence type="predicted"/>
<dbReference type="GO" id="GO:0016787">
    <property type="term" value="F:hydrolase activity"/>
    <property type="evidence" value="ECO:0007669"/>
    <property type="project" value="UniProtKB-KW"/>
</dbReference>
<dbReference type="KEGG" id="mnv:MNVI_02310"/>
<dbReference type="InterPro" id="IPR001054">
    <property type="entry name" value="A/G_cyclase"/>
</dbReference>
<dbReference type="OrthoDB" id="27092at2"/>
<dbReference type="PRINTS" id="PR00111">
    <property type="entry name" value="ABHYDROLASE"/>
</dbReference>
<dbReference type="GO" id="GO:0035556">
    <property type="term" value="P:intracellular signal transduction"/>
    <property type="evidence" value="ECO:0007669"/>
    <property type="project" value="InterPro"/>
</dbReference>
<dbReference type="InterPro" id="IPR000073">
    <property type="entry name" value="AB_hydrolase_1"/>
</dbReference>
<gene>
    <name evidence="3" type="ORF">BST37_00530</name>
    <name evidence="2" type="ORF">MNVI_02310</name>
</gene>
<evidence type="ECO:0000313" key="5">
    <source>
        <dbReference type="Proteomes" id="UP000466894"/>
    </source>
</evidence>
<dbReference type="Gene3D" id="3.40.50.1820">
    <property type="entry name" value="alpha/beta hydrolase"/>
    <property type="match status" value="1"/>
</dbReference>